<feature type="compositionally biased region" description="Basic residues" evidence="1">
    <location>
        <begin position="15"/>
        <end position="27"/>
    </location>
</feature>
<dbReference type="EMBL" id="BTSX01000004">
    <property type="protein sequence ID" value="GMS97603.1"/>
    <property type="molecule type" value="Genomic_DNA"/>
</dbReference>
<name>A0AAV5TSY7_9BILA</name>
<comment type="caution">
    <text evidence="2">The sequence shown here is derived from an EMBL/GenBank/DDBJ whole genome shotgun (WGS) entry which is preliminary data.</text>
</comment>
<feature type="region of interest" description="Disordered" evidence="1">
    <location>
        <begin position="1"/>
        <end position="30"/>
    </location>
</feature>
<accession>A0AAV5TSY7</accession>
<sequence length="64" mass="7387">SNETTPPRPPLPAKSPKKPPPKKKVNKKKEEEVRLWNEAIARGNVFRPRKDDETIDEVQVDWNG</sequence>
<evidence type="ECO:0000256" key="1">
    <source>
        <dbReference type="SAM" id="MobiDB-lite"/>
    </source>
</evidence>
<reference evidence="2" key="1">
    <citation type="submission" date="2023-10" db="EMBL/GenBank/DDBJ databases">
        <title>Genome assembly of Pristionchus species.</title>
        <authorList>
            <person name="Yoshida K."/>
            <person name="Sommer R.J."/>
        </authorList>
    </citation>
    <scope>NUCLEOTIDE SEQUENCE</scope>
    <source>
        <strain evidence="2">RS0144</strain>
    </source>
</reference>
<gene>
    <name evidence="2" type="ORF">PENTCL1PPCAC_19778</name>
</gene>
<evidence type="ECO:0000313" key="3">
    <source>
        <dbReference type="Proteomes" id="UP001432027"/>
    </source>
</evidence>
<feature type="non-terminal residue" evidence="2">
    <location>
        <position position="1"/>
    </location>
</feature>
<dbReference type="Proteomes" id="UP001432027">
    <property type="component" value="Unassembled WGS sequence"/>
</dbReference>
<protein>
    <submittedName>
        <fullName evidence="2">Uncharacterized protein</fullName>
    </submittedName>
</protein>
<organism evidence="2 3">
    <name type="scientific">Pristionchus entomophagus</name>
    <dbReference type="NCBI Taxonomy" id="358040"/>
    <lineage>
        <taxon>Eukaryota</taxon>
        <taxon>Metazoa</taxon>
        <taxon>Ecdysozoa</taxon>
        <taxon>Nematoda</taxon>
        <taxon>Chromadorea</taxon>
        <taxon>Rhabditida</taxon>
        <taxon>Rhabditina</taxon>
        <taxon>Diplogasteromorpha</taxon>
        <taxon>Diplogasteroidea</taxon>
        <taxon>Neodiplogasteridae</taxon>
        <taxon>Pristionchus</taxon>
    </lineage>
</organism>
<proteinExistence type="predicted"/>
<feature type="compositionally biased region" description="Pro residues" evidence="1">
    <location>
        <begin position="1"/>
        <end position="13"/>
    </location>
</feature>
<evidence type="ECO:0000313" key="2">
    <source>
        <dbReference type="EMBL" id="GMS97603.1"/>
    </source>
</evidence>
<keyword evidence="3" id="KW-1185">Reference proteome</keyword>
<dbReference type="AlphaFoldDB" id="A0AAV5TSY7"/>